<dbReference type="SMART" id="SM00342">
    <property type="entry name" value="HTH_ARAC"/>
    <property type="match status" value="1"/>
</dbReference>
<feature type="domain" description="HTH araC/xylS-type" evidence="4">
    <location>
        <begin position="182"/>
        <end position="283"/>
    </location>
</feature>
<evidence type="ECO:0000313" key="5">
    <source>
        <dbReference type="EMBL" id="KRO78793.1"/>
    </source>
</evidence>
<dbReference type="PANTHER" id="PTHR47894">
    <property type="entry name" value="HTH-TYPE TRANSCRIPTIONAL REGULATOR GADX"/>
    <property type="match status" value="1"/>
</dbReference>
<evidence type="ECO:0000259" key="4">
    <source>
        <dbReference type="PROSITE" id="PS01124"/>
    </source>
</evidence>
<dbReference type="PROSITE" id="PS01124">
    <property type="entry name" value="HTH_ARAC_FAMILY_2"/>
    <property type="match status" value="1"/>
</dbReference>
<evidence type="ECO:0000313" key="6">
    <source>
        <dbReference type="Proteomes" id="UP000051242"/>
    </source>
</evidence>
<dbReference type="EMBL" id="LICD01000285">
    <property type="protein sequence ID" value="KRO78793.1"/>
    <property type="molecule type" value="Genomic_DNA"/>
</dbReference>
<name>A0A0R2SV24_9GAMM</name>
<evidence type="ECO:0000256" key="2">
    <source>
        <dbReference type="ARBA" id="ARBA00023125"/>
    </source>
</evidence>
<dbReference type="InterPro" id="IPR018060">
    <property type="entry name" value="HTH_AraC"/>
</dbReference>
<organism evidence="5 6">
    <name type="scientific">OM182 bacterium BACL3 MAG-120619-bin3</name>
    <dbReference type="NCBI Taxonomy" id="1655593"/>
    <lineage>
        <taxon>Bacteria</taxon>
        <taxon>Pseudomonadati</taxon>
        <taxon>Pseudomonadota</taxon>
        <taxon>Gammaproteobacteria</taxon>
        <taxon>OMG group</taxon>
        <taxon>OM182 clade</taxon>
    </lineage>
</organism>
<keyword evidence="2" id="KW-0238">DNA-binding</keyword>
<protein>
    <recommendedName>
        <fullName evidence="4">HTH araC/xylS-type domain-containing protein</fullName>
    </recommendedName>
</protein>
<dbReference type="GO" id="GO:0005829">
    <property type="term" value="C:cytosol"/>
    <property type="evidence" value="ECO:0007669"/>
    <property type="project" value="TreeGrafter"/>
</dbReference>
<dbReference type="GO" id="GO:0000976">
    <property type="term" value="F:transcription cis-regulatory region binding"/>
    <property type="evidence" value="ECO:0007669"/>
    <property type="project" value="TreeGrafter"/>
</dbReference>
<evidence type="ECO:0000256" key="1">
    <source>
        <dbReference type="ARBA" id="ARBA00023015"/>
    </source>
</evidence>
<dbReference type="Pfam" id="PF12833">
    <property type="entry name" value="HTH_18"/>
    <property type="match status" value="1"/>
</dbReference>
<proteinExistence type="predicted"/>
<dbReference type="AlphaFoldDB" id="A0A0R2SV24"/>
<keyword evidence="3" id="KW-0804">Transcription</keyword>
<dbReference type="Proteomes" id="UP000051242">
    <property type="component" value="Unassembled WGS sequence"/>
</dbReference>
<accession>A0A0R2SV24</accession>
<reference evidence="5 6" key="1">
    <citation type="submission" date="2015-10" db="EMBL/GenBank/DDBJ databases">
        <title>Metagenome-Assembled Genomes uncover a global brackish microbiome.</title>
        <authorList>
            <person name="Hugerth L.W."/>
            <person name="Larsson J."/>
            <person name="Alneberg J."/>
            <person name="Lindh M.V."/>
            <person name="Legrand C."/>
            <person name="Pinhassi J."/>
            <person name="Andersson A.F."/>
        </authorList>
    </citation>
    <scope>NUCLEOTIDE SEQUENCE [LARGE SCALE GENOMIC DNA]</scope>
    <source>
        <strain evidence="5">BACL22 MAG-120619-bin3</strain>
    </source>
</reference>
<dbReference type="Gene3D" id="1.10.10.60">
    <property type="entry name" value="Homeodomain-like"/>
    <property type="match status" value="1"/>
</dbReference>
<dbReference type="GO" id="GO:0003700">
    <property type="term" value="F:DNA-binding transcription factor activity"/>
    <property type="evidence" value="ECO:0007669"/>
    <property type="project" value="InterPro"/>
</dbReference>
<evidence type="ECO:0000256" key="3">
    <source>
        <dbReference type="ARBA" id="ARBA00023163"/>
    </source>
</evidence>
<comment type="caution">
    <text evidence="5">The sequence shown here is derived from an EMBL/GenBank/DDBJ whole genome shotgun (WGS) entry which is preliminary data.</text>
</comment>
<keyword evidence="1" id="KW-0805">Transcription regulation</keyword>
<dbReference type="InterPro" id="IPR009057">
    <property type="entry name" value="Homeodomain-like_sf"/>
</dbReference>
<dbReference type="PANTHER" id="PTHR47894:SF1">
    <property type="entry name" value="HTH-TYPE TRANSCRIPTIONAL REGULATOR VQSM"/>
    <property type="match status" value="1"/>
</dbReference>
<gene>
    <name evidence="5" type="ORF">ABR85_06140</name>
</gene>
<sequence length="287" mass="31615">MVEELTQATVPLPLKRAVVQAAVEQAGFAILPLLGRGLHDFAMEPTHLALTAGRSAPSMLVRWQRLERYIHSKHRIQWLLLSPTSANVNHIHKDNGPAPLAAEDLLVCGVLCALLEANGLHSVRAIAAGIELYPKPDSHQVLQCVQQGQTATWLLTWQGGLDNASDLDLTVSWAQVAPPTWSRFAFAAGDHVARCLPDIVSVDDAAAALAMSRRTLQRTLAAENLSHQHIKSEVRFRLAGWYLLESAIPIAEIGFICGYSDQSHLTREFNRRVGVPPARYRDLFYST</sequence>
<dbReference type="SUPFAM" id="SSF46689">
    <property type="entry name" value="Homeodomain-like"/>
    <property type="match status" value="1"/>
</dbReference>